<dbReference type="InterPro" id="IPR027417">
    <property type="entry name" value="P-loop_NTPase"/>
</dbReference>
<dbReference type="InterPro" id="IPR056884">
    <property type="entry name" value="NPHP3-like_N"/>
</dbReference>
<dbReference type="Pfam" id="PF24883">
    <property type="entry name" value="NPHP3_N"/>
    <property type="match status" value="1"/>
</dbReference>
<evidence type="ECO:0000256" key="1">
    <source>
        <dbReference type="ARBA" id="ARBA00022737"/>
    </source>
</evidence>
<comment type="caution">
    <text evidence="4">The sequence shown here is derived from an EMBL/GenBank/DDBJ whole genome shotgun (WGS) entry which is preliminary data.</text>
</comment>
<dbReference type="Gene3D" id="3.40.50.300">
    <property type="entry name" value="P-loop containing nucleotide triphosphate hydrolases"/>
    <property type="match status" value="1"/>
</dbReference>
<gene>
    <name evidence="4" type="ORF">CEUSTIGMA_g10537.t1</name>
</gene>
<evidence type="ECO:0000313" key="4">
    <source>
        <dbReference type="EMBL" id="GAX83111.1"/>
    </source>
</evidence>
<evidence type="ECO:0000256" key="2">
    <source>
        <dbReference type="SAM" id="MobiDB-lite"/>
    </source>
</evidence>
<dbReference type="EMBL" id="BEGY01000092">
    <property type="protein sequence ID" value="GAX83111.1"/>
    <property type="molecule type" value="Genomic_DNA"/>
</dbReference>
<evidence type="ECO:0000313" key="5">
    <source>
        <dbReference type="Proteomes" id="UP000232323"/>
    </source>
</evidence>
<keyword evidence="5" id="KW-1185">Reference proteome</keyword>
<evidence type="ECO:0000259" key="3">
    <source>
        <dbReference type="Pfam" id="PF24883"/>
    </source>
</evidence>
<organism evidence="4 5">
    <name type="scientific">Chlamydomonas eustigma</name>
    <dbReference type="NCBI Taxonomy" id="1157962"/>
    <lineage>
        <taxon>Eukaryota</taxon>
        <taxon>Viridiplantae</taxon>
        <taxon>Chlorophyta</taxon>
        <taxon>core chlorophytes</taxon>
        <taxon>Chlorophyceae</taxon>
        <taxon>CS clade</taxon>
        <taxon>Chlamydomonadales</taxon>
        <taxon>Chlamydomonadaceae</taxon>
        <taxon>Chlamydomonas</taxon>
    </lineage>
</organism>
<accession>A0A250XJ49</accession>
<reference evidence="4 5" key="1">
    <citation type="submission" date="2017-08" db="EMBL/GenBank/DDBJ databases">
        <title>Acidophilic green algal genome provides insights into adaptation to an acidic environment.</title>
        <authorList>
            <person name="Hirooka S."/>
            <person name="Hirose Y."/>
            <person name="Kanesaki Y."/>
            <person name="Higuchi S."/>
            <person name="Fujiwara T."/>
            <person name="Onuma R."/>
            <person name="Era A."/>
            <person name="Ohbayashi R."/>
            <person name="Uzuka A."/>
            <person name="Nozaki H."/>
            <person name="Yoshikawa H."/>
            <person name="Miyagishima S.Y."/>
        </authorList>
    </citation>
    <scope>NUCLEOTIDE SEQUENCE [LARGE SCALE GENOMIC DNA]</scope>
    <source>
        <strain evidence="4 5">NIES-2499</strain>
    </source>
</reference>
<protein>
    <recommendedName>
        <fullName evidence="3">Nephrocystin 3-like N-terminal domain-containing protein</fullName>
    </recommendedName>
</protein>
<dbReference type="PANTHER" id="PTHR10039:SF16">
    <property type="entry name" value="GPI INOSITOL-DEACYLASE"/>
    <property type="match status" value="1"/>
</dbReference>
<dbReference type="SUPFAM" id="SSF52540">
    <property type="entry name" value="P-loop containing nucleoside triphosphate hydrolases"/>
    <property type="match status" value="1"/>
</dbReference>
<feature type="region of interest" description="Disordered" evidence="2">
    <location>
        <begin position="1"/>
        <end position="35"/>
    </location>
</feature>
<dbReference type="AlphaFoldDB" id="A0A250XJ49"/>
<feature type="domain" description="Nephrocystin 3-like N-terminal" evidence="3">
    <location>
        <begin position="208"/>
        <end position="306"/>
    </location>
</feature>
<sequence length="322" mass="36348">MKVEVTGEDGVHVVSHEISKEGEEEKGDESNMREKTSLEAELKLLEIGLQLLAKHHFCIDNGIKDCHLRPACFSRFLNRSDDIVKRLPKDDADRNNFLDELQKIDLVKMLELLVKLFDINPILKKGSAELQVKQAEHEGREAKLQVVLQADSSLARACQADIDNHLSRFLLGSREWIIHLYSQWLKEGSISDLNSTIPVVSSLRHVQQMHQRRAFVIYGAAGIGKSTVAAKLCNMERRESSIYAFHFCRHGDVLRRDPVAMIKSLALQLALELPFVYKEIMGLASSDQNLPSQETSGNHIERTFKLLLLGPLLLSFLPMSSS</sequence>
<proteinExistence type="predicted"/>
<dbReference type="OrthoDB" id="5967843at2759"/>
<dbReference type="Proteomes" id="UP000232323">
    <property type="component" value="Unassembled WGS sequence"/>
</dbReference>
<dbReference type="PANTHER" id="PTHR10039">
    <property type="entry name" value="AMELOGENIN"/>
    <property type="match status" value="1"/>
</dbReference>
<name>A0A250XJ49_9CHLO</name>
<keyword evidence="1" id="KW-0677">Repeat</keyword>